<dbReference type="PANTHER" id="PTHR43673:SF10">
    <property type="entry name" value="NADH DEHYDROGENASE_NAD(P)H NITROREDUCTASE XCC3605-RELATED"/>
    <property type="match status" value="1"/>
</dbReference>
<feature type="domain" description="Nitroreductase" evidence="3">
    <location>
        <begin position="96"/>
        <end position="153"/>
    </location>
</feature>
<proteinExistence type="inferred from homology"/>
<dbReference type="PANTHER" id="PTHR43673">
    <property type="entry name" value="NAD(P)H NITROREDUCTASE YDGI-RELATED"/>
    <property type="match status" value="1"/>
</dbReference>
<dbReference type="SUPFAM" id="SSF55469">
    <property type="entry name" value="FMN-dependent nitroreductase-like"/>
    <property type="match status" value="1"/>
</dbReference>
<dbReference type="GO" id="GO:0016491">
    <property type="term" value="F:oxidoreductase activity"/>
    <property type="evidence" value="ECO:0007669"/>
    <property type="project" value="UniProtKB-KW"/>
</dbReference>
<evidence type="ECO:0000256" key="1">
    <source>
        <dbReference type="ARBA" id="ARBA00007118"/>
    </source>
</evidence>
<comment type="similarity">
    <text evidence="1">Belongs to the nitroreductase family.</text>
</comment>
<dbReference type="Proteomes" id="UP000070284">
    <property type="component" value="Unassembled WGS sequence"/>
</dbReference>
<protein>
    <recommendedName>
        <fullName evidence="3">Nitroreductase domain-containing protein</fullName>
    </recommendedName>
</protein>
<dbReference type="EMBL" id="LHXO01000011">
    <property type="protein sequence ID" value="KXA95620.1"/>
    <property type="molecule type" value="Genomic_DNA"/>
</dbReference>
<feature type="domain" description="Nitroreductase" evidence="3">
    <location>
        <begin position="9"/>
        <end position="73"/>
    </location>
</feature>
<evidence type="ECO:0000259" key="3">
    <source>
        <dbReference type="Pfam" id="PF00881"/>
    </source>
</evidence>
<organism evidence="4 5">
    <name type="scientific">candidate division MSBL1 archaeon SCGC-AAA259E19</name>
    <dbReference type="NCBI Taxonomy" id="1698264"/>
    <lineage>
        <taxon>Archaea</taxon>
        <taxon>Methanobacteriati</taxon>
        <taxon>Methanobacteriota</taxon>
        <taxon>candidate division MSBL1</taxon>
    </lineage>
</organism>
<keyword evidence="2" id="KW-0560">Oxidoreductase</keyword>
<dbReference type="InterPro" id="IPR029479">
    <property type="entry name" value="Nitroreductase"/>
</dbReference>
<gene>
    <name evidence="4" type="ORF">AKJ65_01385</name>
</gene>
<name>A0A133UND1_9EURY</name>
<comment type="caution">
    <text evidence="4">The sequence shown here is derived from an EMBL/GenBank/DDBJ whole genome shotgun (WGS) entry which is preliminary data.</text>
</comment>
<dbReference type="Gene3D" id="3.40.109.10">
    <property type="entry name" value="NADH Oxidase"/>
    <property type="match status" value="1"/>
</dbReference>
<sequence length="176" mass="19838">MDEPVLEAIKNRRTVPKFKESPVEEEKVNKILEAGRWAPSWHNRQPWKFLVIEDEEIKEQISEVVPNVFKSEIVDAPLAIVVCVDPELEPYHYLEDGAVATQNMALAAQSLGLGSIWIGVFNLEGEKESREAMIKDILDVPSSWRVISVLPIGVPESVPTSERKEISEVVSMDYTP</sequence>
<keyword evidence="5" id="KW-1185">Reference proteome</keyword>
<dbReference type="InterPro" id="IPR000415">
    <property type="entry name" value="Nitroreductase-like"/>
</dbReference>
<accession>A0A133UND1</accession>
<dbReference type="Pfam" id="PF00881">
    <property type="entry name" value="Nitroreductase"/>
    <property type="match status" value="2"/>
</dbReference>
<evidence type="ECO:0000256" key="2">
    <source>
        <dbReference type="ARBA" id="ARBA00023002"/>
    </source>
</evidence>
<evidence type="ECO:0000313" key="5">
    <source>
        <dbReference type="Proteomes" id="UP000070284"/>
    </source>
</evidence>
<dbReference type="AlphaFoldDB" id="A0A133UND1"/>
<evidence type="ECO:0000313" key="4">
    <source>
        <dbReference type="EMBL" id="KXA95620.1"/>
    </source>
</evidence>
<reference evidence="4 5" key="1">
    <citation type="journal article" date="2016" name="Sci. Rep.">
        <title>Metabolic traits of an uncultured archaeal lineage -MSBL1- from brine pools of the Red Sea.</title>
        <authorList>
            <person name="Mwirichia R."/>
            <person name="Alam I."/>
            <person name="Rashid M."/>
            <person name="Vinu M."/>
            <person name="Ba-Alawi W."/>
            <person name="Anthony Kamau A."/>
            <person name="Kamanda Ngugi D."/>
            <person name="Goker M."/>
            <person name="Klenk H.P."/>
            <person name="Bajic V."/>
            <person name="Stingl U."/>
        </authorList>
    </citation>
    <scope>NUCLEOTIDE SEQUENCE [LARGE SCALE GENOMIC DNA]</scope>
    <source>
        <strain evidence="4">SCGC-AAA259E19</strain>
    </source>
</reference>